<evidence type="ECO:0000256" key="1">
    <source>
        <dbReference type="ARBA" id="ARBA00023015"/>
    </source>
</evidence>
<evidence type="ECO:0000313" key="6">
    <source>
        <dbReference type="EMBL" id="RNC96297.1"/>
    </source>
</evidence>
<reference evidence="6 7" key="1">
    <citation type="journal article" date="2014" name="Int. J. Syst. Evol. Microbiol.">
        <title>Lysinibacillus halotolerans sp. nov., isolated from saline-alkaline soil.</title>
        <authorList>
            <person name="Kong D."/>
            <person name="Wang Y."/>
            <person name="Zhao B."/>
            <person name="Li Y."/>
            <person name="Song J."/>
            <person name="Zhai Y."/>
            <person name="Zhang C."/>
            <person name="Wang H."/>
            <person name="Chen X."/>
            <person name="Zhao B."/>
            <person name="Ruan Z."/>
        </authorList>
    </citation>
    <scope>NUCLEOTIDE SEQUENCE [LARGE SCALE GENOMIC DNA]</scope>
    <source>
        <strain evidence="6 7">MCCC 1A12703</strain>
    </source>
</reference>
<protein>
    <submittedName>
        <fullName evidence="6">Winged helix-turn-helix transcriptional regulator</fullName>
    </submittedName>
</protein>
<dbReference type="OrthoDB" id="9778379at2"/>
<organism evidence="6 7">
    <name type="scientific">Lysinibacillus halotolerans</name>
    <dbReference type="NCBI Taxonomy" id="1368476"/>
    <lineage>
        <taxon>Bacteria</taxon>
        <taxon>Bacillati</taxon>
        <taxon>Bacillota</taxon>
        <taxon>Bacilli</taxon>
        <taxon>Bacillales</taxon>
        <taxon>Bacillaceae</taxon>
        <taxon>Lysinibacillus</taxon>
    </lineage>
</organism>
<evidence type="ECO:0000313" key="7">
    <source>
        <dbReference type="Proteomes" id="UP000279909"/>
    </source>
</evidence>
<evidence type="ECO:0000256" key="3">
    <source>
        <dbReference type="ARBA" id="ARBA00023163"/>
    </source>
</evidence>
<dbReference type="GO" id="GO:0003677">
    <property type="term" value="F:DNA binding"/>
    <property type="evidence" value="ECO:0007669"/>
    <property type="project" value="UniProtKB-KW"/>
</dbReference>
<dbReference type="InterPro" id="IPR012794">
    <property type="entry name" value="PcaR_PcaU"/>
</dbReference>
<proteinExistence type="predicted"/>
<dbReference type="SUPFAM" id="SSF55781">
    <property type="entry name" value="GAF domain-like"/>
    <property type="match status" value="1"/>
</dbReference>
<dbReference type="PROSITE" id="PS51077">
    <property type="entry name" value="HTH_ICLR"/>
    <property type="match status" value="1"/>
</dbReference>
<dbReference type="InterPro" id="IPR036388">
    <property type="entry name" value="WH-like_DNA-bd_sf"/>
</dbReference>
<dbReference type="PANTHER" id="PTHR30136">
    <property type="entry name" value="HELIX-TURN-HELIX TRANSCRIPTIONAL REGULATOR, ICLR FAMILY"/>
    <property type="match status" value="1"/>
</dbReference>
<dbReference type="InterPro" id="IPR014757">
    <property type="entry name" value="Tscrpt_reg_IclR_C"/>
</dbReference>
<dbReference type="PROSITE" id="PS51078">
    <property type="entry name" value="ICLR_ED"/>
    <property type="match status" value="1"/>
</dbReference>
<dbReference type="InterPro" id="IPR050707">
    <property type="entry name" value="HTH_MetabolicPath_Reg"/>
</dbReference>
<dbReference type="GO" id="GO:0046278">
    <property type="term" value="P:3,4-dihydroxybenzoate metabolic process"/>
    <property type="evidence" value="ECO:0007669"/>
    <property type="project" value="InterPro"/>
</dbReference>
<comment type="caution">
    <text evidence="6">The sequence shown here is derived from an EMBL/GenBank/DDBJ whole genome shotgun (WGS) entry which is preliminary data.</text>
</comment>
<dbReference type="Pfam" id="PF09339">
    <property type="entry name" value="HTH_IclR"/>
    <property type="match status" value="1"/>
</dbReference>
<dbReference type="Proteomes" id="UP000279909">
    <property type="component" value="Unassembled WGS sequence"/>
</dbReference>
<dbReference type="PANTHER" id="PTHR30136:SF34">
    <property type="entry name" value="TRANSCRIPTIONAL REGULATOR"/>
    <property type="match status" value="1"/>
</dbReference>
<dbReference type="Gene3D" id="1.10.10.10">
    <property type="entry name" value="Winged helix-like DNA-binding domain superfamily/Winged helix DNA-binding domain"/>
    <property type="match status" value="1"/>
</dbReference>
<dbReference type="InterPro" id="IPR036390">
    <property type="entry name" value="WH_DNA-bd_sf"/>
</dbReference>
<dbReference type="GO" id="GO:0045892">
    <property type="term" value="P:negative regulation of DNA-templated transcription"/>
    <property type="evidence" value="ECO:0007669"/>
    <property type="project" value="TreeGrafter"/>
</dbReference>
<keyword evidence="7" id="KW-1185">Reference proteome</keyword>
<dbReference type="NCBIfam" id="TIGR02431">
    <property type="entry name" value="pcaR_pcaU"/>
    <property type="match status" value="1"/>
</dbReference>
<evidence type="ECO:0000259" key="4">
    <source>
        <dbReference type="PROSITE" id="PS51077"/>
    </source>
</evidence>
<feature type="domain" description="HTH iclR-type" evidence="4">
    <location>
        <begin position="13"/>
        <end position="73"/>
    </location>
</feature>
<dbReference type="InterPro" id="IPR029016">
    <property type="entry name" value="GAF-like_dom_sf"/>
</dbReference>
<keyword evidence="3" id="KW-0804">Transcription</keyword>
<keyword evidence="2" id="KW-0238">DNA-binding</keyword>
<dbReference type="EMBL" id="RHLQ01000066">
    <property type="protein sequence ID" value="RNC96297.1"/>
    <property type="molecule type" value="Genomic_DNA"/>
</dbReference>
<dbReference type="GO" id="GO:0045893">
    <property type="term" value="P:positive regulation of DNA-templated transcription"/>
    <property type="evidence" value="ECO:0007669"/>
    <property type="project" value="InterPro"/>
</dbReference>
<dbReference type="GO" id="GO:0003700">
    <property type="term" value="F:DNA-binding transcription factor activity"/>
    <property type="evidence" value="ECO:0007669"/>
    <property type="project" value="TreeGrafter"/>
</dbReference>
<evidence type="ECO:0000256" key="2">
    <source>
        <dbReference type="ARBA" id="ARBA00023125"/>
    </source>
</evidence>
<dbReference type="Gene3D" id="3.30.450.40">
    <property type="match status" value="1"/>
</dbReference>
<feature type="domain" description="IclR-ED" evidence="5">
    <location>
        <begin position="74"/>
        <end position="259"/>
    </location>
</feature>
<keyword evidence="1" id="KW-0805">Transcription regulation</keyword>
<dbReference type="SUPFAM" id="SSF46785">
    <property type="entry name" value="Winged helix' DNA-binding domain"/>
    <property type="match status" value="1"/>
</dbReference>
<sequence length="260" mass="29606">MNKEDFKESKDYIQSIDRMFQVLNTFSAENPSLTTSEIAQMTGLSRPTVRRILLTLEYLGYVKSDHANFSLTMKIIELSSVYLSSQTSVWQMAQPVMESFVRETGESSSISILDDDNILYVARVSEKRIMSINLEVGSRLPAVSTSMGQVLLAYLPDDELKERLNKFQFKKFTENTIVDKEELYEILMDIRKKGWGGVDQQLEEGVRSIAVPIRKLNGQVIAAINCSVHAGRVSKQQLLEEFLPKLKEMARLIEKIVSIR</sequence>
<accession>A0A3M8H1E9</accession>
<name>A0A3M8H1E9_9BACI</name>
<evidence type="ECO:0000259" key="5">
    <source>
        <dbReference type="PROSITE" id="PS51078"/>
    </source>
</evidence>
<dbReference type="InterPro" id="IPR005471">
    <property type="entry name" value="Tscrpt_reg_IclR_N"/>
</dbReference>
<gene>
    <name evidence="6" type="ORF">EC501_16940</name>
</gene>
<dbReference type="Pfam" id="PF01614">
    <property type="entry name" value="IclR_C"/>
    <property type="match status" value="1"/>
</dbReference>
<dbReference type="AlphaFoldDB" id="A0A3M8H1E9"/>
<dbReference type="SMART" id="SM00346">
    <property type="entry name" value="HTH_ICLR"/>
    <property type="match status" value="1"/>
</dbReference>